<dbReference type="SMART" id="SM00895">
    <property type="entry name" value="FCD"/>
    <property type="match status" value="1"/>
</dbReference>
<dbReference type="InterPro" id="IPR000524">
    <property type="entry name" value="Tscrpt_reg_HTH_GntR"/>
</dbReference>
<keyword evidence="6" id="KW-1185">Reference proteome</keyword>
<dbReference type="InterPro" id="IPR036388">
    <property type="entry name" value="WH-like_DNA-bd_sf"/>
</dbReference>
<dbReference type="InterPro" id="IPR011711">
    <property type="entry name" value="GntR_C"/>
</dbReference>
<evidence type="ECO:0000256" key="2">
    <source>
        <dbReference type="ARBA" id="ARBA00023125"/>
    </source>
</evidence>
<dbReference type="InterPro" id="IPR008920">
    <property type="entry name" value="TF_FadR/GntR_C"/>
</dbReference>
<dbReference type="PANTHER" id="PTHR43537">
    <property type="entry name" value="TRANSCRIPTIONAL REGULATOR, GNTR FAMILY"/>
    <property type="match status" value="1"/>
</dbReference>
<dbReference type="Pfam" id="PF07729">
    <property type="entry name" value="FCD"/>
    <property type="match status" value="1"/>
</dbReference>
<dbReference type="Proteomes" id="UP000467322">
    <property type="component" value="Unassembled WGS sequence"/>
</dbReference>
<evidence type="ECO:0000256" key="1">
    <source>
        <dbReference type="ARBA" id="ARBA00023015"/>
    </source>
</evidence>
<dbReference type="CDD" id="cd07377">
    <property type="entry name" value="WHTH_GntR"/>
    <property type="match status" value="1"/>
</dbReference>
<dbReference type="EMBL" id="WTUX01000012">
    <property type="protein sequence ID" value="MZR13432.1"/>
    <property type="molecule type" value="Genomic_DNA"/>
</dbReference>
<dbReference type="SMART" id="SM00345">
    <property type="entry name" value="HTH_GNTR"/>
    <property type="match status" value="1"/>
</dbReference>
<evidence type="ECO:0000259" key="4">
    <source>
        <dbReference type="PROSITE" id="PS50949"/>
    </source>
</evidence>
<reference evidence="5 6" key="1">
    <citation type="submission" date="2019-12" db="EMBL/GenBank/DDBJ databases">
        <title>Maritimibacter sp. nov. sp. isolated from sea sand.</title>
        <authorList>
            <person name="Kim J."/>
            <person name="Jeong S.E."/>
            <person name="Jung H.S."/>
            <person name="Jeon C.O."/>
        </authorList>
    </citation>
    <scope>NUCLEOTIDE SEQUENCE [LARGE SCALE GENOMIC DNA]</scope>
    <source>
        <strain evidence="5 6">DP07</strain>
    </source>
</reference>
<evidence type="ECO:0000313" key="6">
    <source>
        <dbReference type="Proteomes" id="UP000467322"/>
    </source>
</evidence>
<name>A0A845M2I4_9RHOB</name>
<dbReference type="SUPFAM" id="SSF46785">
    <property type="entry name" value="Winged helix' DNA-binding domain"/>
    <property type="match status" value="1"/>
</dbReference>
<dbReference type="PANTHER" id="PTHR43537:SF24">
    <property type="entry name" value="GLUCONATE OPERON TRANSCRIPTIONAL REPRESSOR"/>
    <property type="match status" value="1"/>
</dbReference>
<dbReference type="InterPro" id="IPR036390">
    <property type="entry name" value="WH_DNA-bd_sf"/>
</dbReference>
<dbReference type="Gene3D" id="1.20.120.530">
    <property type="entry name" value="GntR ligand-binding domain-like"/>
    <property type="match status" value="1"/>
</dbReference>
<keyword evidence="3" id="KW-0804">Transcription</keyword>
<dbReference type="Pfam" id="PF00392">
    <property type="entry name" value="GntR"/>
    <property type="match status" value="1"/>
</dbReference>
<accession>A0A845M2I4</accession>
<dbReference type="PROSITE" id="PS50949">
    <property type="entry name" value="HTH_GNTR"/>
    <property type="match status" value="1"/>
</dbReference>
<keyword evidence="2" id="KW-0238">DNA-binding</keyword>
<organism evidence="5 6">
    <name type="scientific">Maritimibacter harenae</name>
    <dbReference type="NCBI Taxonomy" id="2606218"/>
    <lineage>
        <taxon>Bacteria</taxon>
        <taxon>Pseudomonadati</taxon>
        <taxon>Pseudomonadota</taxon>
        <taxon>Alphaproteobacteria</taxon>
        <taxon>Rhodobacterales</taxon>
        <taxon>Roseobacteraceae</taxon>
        <taxon>Maritimibacter</taxon>
    </lineage>
</organism>
<comment type="caution">
    <text evidence="5">The sequence shown here is derived from an EMBL/GenBank/DDBJ whole genome shotgun (WGS) entry which is preliminary data.</text>
</comment>
<dbReference type="GO" id="GO:0003677">
    <property type="term" value="F:DNA binding"/>
    <property type="evidence" value="ECO:0007669"/>
    <property type="project" value="UniProtKB-KW"/>
</dbReference>
<dbReference type="AlphaFoldDB" id="A0A845M2I4"/>
<dbReference type="GO" id="GO:0003700">
    <property type="term" value="F:DNA-binding transcription factor activity"/>
    <property type="evidence" value="ECO:0007669"/>
    <property type="project" value="InterPro"/>
</dbReference>
<proteinExistence type="predicted"/>
<evidence type="ECO:0000313" key="5">
    <source>
        <dbReference type="EMBL" id="MZR13432.1"/>
    </source>
</evidence>
<feature type="domain" description="HTH gntR-type" evidence="4">
    <location>
        <begin position="12"/>
        <end position="79"/>
    </location>
</feature>
<keyword evidence="1" id="KW-0805">Transcription regulation</keyword>
<sequence>MPNQRAISRTAAPLRQQVVQFIREDILQENLKPGQRLVESALCQAYDVSRTVVREALRQLESEHLITVVPNSGPVVTVLTEQDIQAIYVVRANLEGLAARLFAENATDAECKKLLKIASRLDQEYRHGTIQSREIIKAEFYDVLISGANNNVLRETLALIHARIAIFRRYAFIDESRTEESISELEAIIDFAANKRDGDAAEKACRHHIDLAAIYAKKEYVSRNKDVIDP</sequence>
<protein>
    <submittedName>
        <fullName evidence="5">FCD domain-containing protein</fullName>
    </submittedName>
</protein>
<dbReference type="Gene3D" id="1.10.10.10">
    <property type="entry name" value="Winged helix-like DNA-binding domain superfamily/Winged helix DNA-binding domain"/>
    <property type="match status" value="1"/>
</dbReference>
<gene>
    <name evidence="5" type="ORF">GQE99_10430</name>
</gene>
<dbReference type="SUPFAM" id="SSF48008">
    <property type="entry name" value="GntR ligand-binding domain-like"/>
    <property type="match status" value="1"/>
</dbReference>
<evidence type="ECO:0000256" key="3">
    <source>
        <dbReference type="ARBA" id="ARBA00023163"/>
    </source>
</evidence>